<dbReference type="GO" id="GO:0005524">
    <property type="term" value="F:ATP binding"/>
    <property type="evidence" value="ECO:0007669"/>
    <property type="project" value="UniProtKB-UniRule"/>
</dbReference>
<dbReference type="SUPFAM" id="SSF52540">
    <property type="entry name" value="P-loop containing nucleoside triphosphate hydrolases"/>
    <property type="match status" value="3"/>
</dbReference>
<name>A0A553ZTW0_9BACI</name>
<dbReference type="InterPro" id="IPR027417">
    <property type="entry name" value="P-loop_NTPase"/>
</dbReference>
<organism evidence="12 13">
    <name type="scientific">Alkalicoccobacillus porphyridii</name>
    <dbReference type="NCBI Taxonomy" id="2597270"/>
    <lineage>
        <taxon>Bacteria</taxon>
        <taxon>Bacillati</taxon>
        <taxon>Bacillota</taxon>
        <taxon>Bacilli</taxon>
        <taxon>Bacillales</taxon>
        <taxon>Bacillaceae</taxon>
        <taxon>Alkalicoccobacillus</taxon>
    </lineage>
</organism>
<evidence type="ECO:0000256" key="8">
    <source>
        <dbReference type="ARBA" id="ARBA00023136"/>
    </source>
</evidence>
<dbReference type="PROSITE" id="PS50901">
    <property type="entry name" value="FTSK"/>
    <property type="match status" value="2"/>
</dbReference>
<protein>
    <submittedName>
        <fullName evidence="12">Type VII secretion protein EssC</fullName>
    </submittedName>
</protein>
<feature type="domain" description="FtsK" evidence="11">
    <location>
        <begin position="993"/>
        <end position="1177"/>
    </location>
</feature>
<feature type="binding site" evidence="9">
    <location>
        <begin position="1010"/>
        <end position="1017"/>
    </location>
    <ligand>
        <name>ATP</name>
        <dbReference type="ChEBI" id="CHEBI:30616"/>
    </ligand>
</feature>
<keyword evidence="6 9" id="KW-0067">ATP-binding</keyword>
<gene>
    <name evidence="12" type="primary">essC</name>
    <name evidence="12" type="ORF">FN960_18815</name>
</gene>
<dbReference type="GO" id="GO:0003677">
    <property type="term" value="F:DNA binding"/>
    <property type="evidence" value="ECO:0007669"/>
    <property type="project" value="InterPro"/>
</dbReference>
<dbReference type="RefSeq" id="WP_143850421.1">
    <property type="nucleotide sequence ID" value="NZ_VLXZ01000017.1"/>
</dbReference>
<feature type="transmembrane region" description="Helical" evidence="10">
    <location>
        <begin position="274"/>
        <end position="293"/>
    </location>
</feature>
<keyword evidence="8 10" id="KW-0472">Membrane</keyword>
<dbReference type="Proteomes" id="UP000318521">
    <property type="component" value="Unassembled WGS sequence"/>
</dbReference>
<keyword evidence="2" id="KW-1003">Cell membrane</keyword>
<comment type="caution">
    <text evidence="12">The sequence shown here is derived from an EMBL/GenBank/DDBJ whole genome shotgun (WGS) entry which is preliminary data.</text>
</comment>
<keyword evidence="3 10" id="KW-0812">Transmembrane</keyword>
<evidence type="ECO:0000256" key="10">
    <source>
        <dbReference type="SAM" id="Phobius"/>
    </source>
</evidence>
<dbReference type="PANTHER" id="PTHR22683">
    <property type="entry name" value="SPORULATION PROTEIN RELATED"/>
    <property type="match status" value="1"/>
</dbReference>
<dbReference type="InterPro" id="IPR050206">
    <property type="entry name" value="FtsK/SpoIIIE/SftA"/>
</dbReference>
<dbReference type="InterPro" id="IPR022206">
    <property type="entry name" value="Firmicutes_EssC_N"/>
</dbReference>
<evidence type="ECO:0000256" key="4">
    <source>
        <dbReference type="ARBA" id="ARBA00022737"/>
    </source>
</evidence>
<evidence type="ECO:0000256" key="1">
    <source>
        <dbReference type="ARBA" id="ARBA00004651"/>
    </source>
</evidence>
<dbReference type="Gene3D" id="3.40.50.300">
    <property type="entry name" value="P-loop containing nucleotide triphosphate hydrolases"/>
    <property type="match status" value="3"/>
</dbReference>
<evidence type="ECO:0000256" key="9">
    <source>
        <dbReference type="PROSITE-ProRule" id="PRU00289"/>
    </source>
</evidence>
<evidence type="ECO:0000313" key="12">
    <source>
        <dbReference type="EMBL" id="TSB44902.1"/>
    </source>
</evidence>
<dbReference type="OrthoDB" id="9807790at2"/>
<keyword evidence="13" id="KW-1185">Reference proteome</keyword>
<dbReference type="GO" id="GO:0005886">
    <property type="term" value="C:plasma membrane"/>
    <property type="evidence" value="ECO:0007669"/>
    <property type="project" value="UniProtKB-SubCell"/>
</dbReference>
<evidence type="ECO:0000256" key="3">
    <source>
        <dbReference type="ARBA" id="ARBA00022692"/>
    </source>
</evidence>
<reference evidence="12 13" key="1">
    <citation type="submission" date="2019-07" db="EMBL/GenBank/DDBJ databases">
        <authorList>
            <person name="Park Y.J."/>
            <person name="Jeong S.E."/>
            <person name="Jung H.S."/>
        </authorList>
    </citation>
    <scope>NUCLEOTIDE SEQUENCE [LARGE SCALE GENOMIC DNA]</scope>
    <source>
        <strain evidence="13">P16(2019)</strain>
    </source>
</reference>
<comment type="subcellular location">
    <subcellularLocation>
        <location evidence="1">Cell membrane</location>
        <topology evidence="1">Multi-pass membrane protein</topology>
    </subcellularLocation>
</comment>
<dbReference type="EMBL" id="VLXZ01000017">
    <property type="protein sequence ID" value="TSB44902.1"/>
    <property type="molecule type" value="Genomic_DNA"/>
</dbReference>
<dbReference type="Pfam" id="PF12538">
    <property type="entry name" value="FtsK_SpoIIIE_N"/>
    <property type="match status" value="1"/>
</dbReference>
<dbReference type="InterPro" id="IPR023839">
    <property type="entry name" value="Firmicutes_EssC_C"/>
</dbReference>
<evidence type="ECO:0000256" key="2">
    <source>
        <dbReference type="ARBA" id="ARBA00022475"/>
    </source>
</evidence>
<dbReference type="Pfam" id="PF01580">
    <property type="entry name" value="FtsK_SpoIIIE"/>
    <property type="match status" value="2"/>
</dbReference>
<evidence type="ECO:0000259" key="11">
    <source>
        <dbReference type="PROSITE" id="PS50901"/>
    </source>
</evidence>
<evidence type="ECO:0000256" key="5">
    <source>
        <dbReference type="ARBA" id="ARBA00022741"/>
    </source>
</evidence>
<keyword evidence="5 9" id="KW-0547">Nucleotide-binding</keyword>
<keyword evidence="7 10" id="KW-1133">Transmembrane helix</keyword>
<evidence type="ECO:0000313" key="13">
    <source>
        <dbReference type="Proteomes" id="UP000318521"/>
    </source>
</evidence>
<feature type="domain" description="FtsK" evidence="11">
    <location>
        <begin position="662"/>
        <end position="858"/>
    </location>
</feature>
<keyword evidence="4" id="KW-0677">Repeat</keyword>
<evidence type="ECO:0000256" key="6">
    <source>
        <dbReference type="ARBA" id="ARBA00022840"/>
    </source>
</evidence>
<dbReference type="InterPro" id="IPR002543">
    <property type="entry name" value="FtsK_dom"/>
</dbReference>
<sequence>MSQLWIITPTMYQTIPIETSGEEHSLWIGPDKNYALTTSFPLDEGDIEVRNDPTSSTCVIYQNNKRLAELTVGESYTHQQKSDDIVFKWTAESVETDLFYVGQEKELTFSVDGNGTDSFSWEGDTELFSASGTTSIIYYDGKWTVFPEHTMTLYLNGKRLETATVIEEGDLLFSPYLTFSFLEADMLQVVSHHPYQTSLKKAELPASEMKRKYPEYRRTPRMLYDLPNDKVSFSFPSQESEDNSRSLWLIIAPPLVMLLVMGFVALVIPRGLYIMISLAMFMTTLVTSTVTYFKEKSKRKQREETRQRVYTRYLKEKREELQQYAEKQKEVLEYHYPTYEQLKYLTKHMSGRIWEKSLESEDFLRFRIGNADIEPSYSISTSSSDFSNRDIDELLERSRELTDAYDTIKRAPIDVNFAAGMIGLTGKQSILRREIKQILGQLAFFHSYHDVRFISVFHEEEYEHWDWLKWLPHFQVPNSYAKGFIYNEQTRDQLLTIIYEMVRERDLHEDKNARFVPHLVFVVSNTSLISEHPIMEYLERKDHSIGISVLFASEVQENLSENVHTLIKYINDHEGEIVIEEGKAVHQSFYLDRYSEHGNEEFSRLLYSLNHQVGMSHSIPDMVGFMDLLGAESVKELNVAEKWATNQSAKSLAVPIGLKGPDDQVFLNLHEKAHGPHGLLAGTTGSGKSEFLQTFILSLSVHFHPHEVAFLLIDYKGGGMALPFKDMPHLLGTITNISESRNFSERALASIKSELKRRQSLFDKHEVNHINGYTDLYKSGVALEPLPHLFIISDEFAELKNEEPDFIKELVSAARIGRSLGVHLILATQKPGGIIDDQIWSNSRFKVALKVQDANDSKEILKNPDAAGITVTGRGYLKVGNNEVYELFQSAWSGAPYQKQTYEGEEEIAIVTDMGLIQVSDVTTQDTTSATETKTEIEAVVEEIIQVQNKLSIEKAASPWLPPLGDHLTMNEPTISENHFVIGLKDEPEKQLQEPLTYEWIQDGNIGIFGAAGYGKSMTLLRFLLGFAKVYAPNEAQFYLFDFGNGSLLPLKQLPHTGDYFKYDDERKLEKFLEFLKKEMERRKQLFTEYEANNIQMFNQLSKEKMPVIYLAIDNFDLIREEFQDLEPHFTQFARDGQALGIFIMLTASRNSAVRQPLMNTLKMKIVHYLLDKHEVLSIVGRSKYEIEQVPGRALVLKDQAYLTQMYLPVEGEDDLQLFDNMKKLIEQLKEKYQGIPQPVAIAMLPSRLDYEMFLQYQKAETSPEMLAVGLDENTVKPVHIDLKQSHLLVFGQSKKGKTNVIKVLIEEILRKQDKEIALFDGMDRSLSSYVKRDGIQYIDTKEDIMSWCERTEEILKQREETYIAAIREGDVDQSFTPTYLVIDSMARFMQVSDNKIHDLVASFIKKYSHLGFSIIVGGNANEFTKGFDPLTNELKLIRQAVILMKKQEQTLFSLSYTRKEPEIQPGFGYVVVNGQEMKVQIPKV</sequence>
<dbReference type="PANTHER" id="PTHR22683:SF1">
    <property type="entry name" value="TYPE VII SECRETION SYSTEM PROTEIN ESSC"/>
    <property type="match status" value="1"/>
</dbReference>
<feature type="binding site" evidence="9">
    <location>
        <begin position="682"/>
        <end position="689"/>
    </location>
    <ligand>
        <name>ATP</name>
        <dbReference type="ChEBI" id="CHEBI:30616"/>
    </ligand>
</feature>
<dbReference type="NCBIfam" id="TIGR03928">
    <property type="entry name" value="T7_EssCb_Firm"/>
    <property type="match status" value="1"/>
</dbReference>
<feature type="transmembrane region" description="Helical" evidence="10">
    <location>
        <begin position="247"/>
        <end position="268"/>
    </location>
</feature>
<evidence type="ECO:0000256" key="7">
    <source>
        <dbReference type="ARBA" id="ARBA00022989"/>
    </source>
</evidence>
<proteinExistence type="predicted"/>
<accession>A0A553ZTW0</accession>